<evidence type="ECO:0000313" key="3">
    <source>
        <dbReference type="Proteomes" id="UP000594638"/>
    </source>
</evidence>
<evidence type="ECO:0000313" key="2">
    <source>
        <dbReference type="EMBL" id="CAA3007425.1"/>
    </source>
</evidence>
<evidence type="ECO:0000256" key="1">
    <source>
        <dbReference type="SAM" id="MobiDB-lite"/>
    </source>
</evidence>
<dbReference type="Proteomes" id="UP000594638">
    <property type="component" value="Unassembled WGS sequence"/>
</dbReference>
<reference evidence="2 3" key="1">
    <citation type="submission" date="2019-12" db="EMBL/GenBank/DDBJ databases">
        <authorList>
            <person name="Alioto T."/>
            <person name="Alioto T."/>
            <person name="Gomez Garrido J."/>
        </authorList>
    </citation>
    <scope>NUCLEOTIDE SEQUENCE [LARGE SCALE GENOMIC DNA]</scope>
</reference>
<name>A0A8S0TNN5_OLEEU</name>
<organism evidence="2 3">
    <name type="scientific">Olea europaea subsp. europaea</name>
    <dbReference type="NCBI Taxonomy" id="158383"/>
    <lineage>
        <taxon>Eukaryota</taxon>
        <taxon>Viridiplantae</taxon>
        <taxon>Streptophyta</taxon>
        <taxon>Embryophyta</taxon>
        <taxon>Tracheophyta</taxon>
        <taxon>Spermatophyta</taxon>
        <taxon>Magnoliopsida</taxon>
        <taxon>eudicotyledons</taxon>
        <taxon>Gunneridae</taxon>
        <taxon>Pentapetalae</taxon>
        <taxon>asterids</taxon>
        <taxon>lamiids</taxon>
        <taxon>Lamiales</taxon>
        <taxon>Oleaceae</taxon>
        <taxon>Oleeae</taxon>
        <taxon>Olea</taxon>
    </lineage>
</organism>
<sequence length="67" mass="7512">TLSFANIYSVGRSVKKAQGLRRPRARGSKKPEPARFVARSNLAHFGDTGQAQASPRAFIKKRREEKE</sequence>
<accession>A0A8S0TNN5</accession>
<comment type="caution">
    <text evidence="2">The sequence shown here is derived from an EMBL/GenBank/DDBJ whole genome shotgun (WGS) entry which is preliminary data.</text>
</comment>
<dbReference type="AlphaFoldDB" id="A0A8S0TNN5"/>
<dbReference type="Gramene" id="OE9A106709T1">
    <property type="protein sequence ID" value="OE9A106709C1"/>
    <property type="gene ID" value="OE9A106709"/>
</dbReference>
<proteinExistence type="predicted"/>
<feature type="non-terminal residue" evidence="2">
    <location>
        <position position="1"/>
    </location>
</feature>
<dbReference type="EMBL" id="CACTIH010007275">
    <property type="protein sequence ID" value="CAA3007425.1"/>
    <property type="molecule type" value="Genomic_DNA"/>
</dbReference>
<feature type="region of interest" description="Disordered" evidence="1">
    <location>
        <begin position="15"/>
        <end position="67"/>
    </location>
</feature>
<protein>
    <submittedName>
        <fullName evidence="2">Uncharacterized protein</fullName>
    </submittedName>
</protein>
<feature type="compositionally biased region" description="Basic residues" evidence="1">
    <location>
        <begin position="15"/>
        <end position="28"/>
    </location>
</feature>
<keyword evidence="3" id="KW-1185">Reference proteome</keyword>
<gene>
    <name evidence="2" type="ORF">OLEA9_A106709</name>
</gene>
<feature type="non-terminal residue" evidence="2">
    <location>
        <position position="67"/>
    </location>
</feature>